<feature type="domain" description="HTH myb-type" evidence="10">
    <location>
        <begin position="8"/>
        <end position="64"/>
    </location>
</feature>
<feature type="domain" description="Myb-like" evidence="9">
    <location>
        <begin position="61"/>
        <end position="111"/>
    </location>
</feature>
<proteinExistence type="predicted"/>
<keyword evidence="12" id="KW-1185">Reference proteome</keyword>
<evidence type="ECO:0000259" key="9">
    <source>
        <dbReference type="PROSITE" id="PS50090"/>
    </source>
</evidence>
<dbReference type="Proteomes" id="UP000238479">
    <property type="component" value="Chromosome 3"/>
</dbReference>
<dbReference type="OMA" id="FQETIKP"/>
<evidence type="ECO:0000259" key="10">
    <source>
        <dbReference type="PROSITE" id="PS51294"/>
    </source>
</evidence>
<dbReference type="Gramene" id="PRQ45559">
    <property type="protein sequence ID" value="PRQ45559"/>
    <property type="gene ID" value="RchiOBHm_Chr3g0492711"/>
</dbReference>
<accession>A0A2P6RGL3</accession>
<dbReference type="PROSITE" id="PS50090">
    <property type="entry name" value="MYB_LIKE"/>
    <property type="match status" value="2"/>
</dbReference>
<evidence type="ECO:0000256" key="4">
    <source>
        <dbReference type="ARBA" id="ARBA00023125"/>
    </source>
</evidence>
<feature type="region of interest" description="Disordered" evidence="8">
    <location>
        <begin position="162"/>
        <end position="196"/>
    </location>
</feature>
<dbReference type="Gene3D" id="1.10.10.60">
    <property type="entry name" value="Homeodomain-like"/>
    <property type="match status" value="2"/>
</dbReference>
<evidence type="ECO:0000313" key="11">
    <source>
        <dbReference type="EMBL" id="PRQ45559.1"/>
    </source>
</evidence>
<keyword evidence="3" id="KW-0805">Transcription regulation</keyword>
<evidence type="ECO:0000256" key="7">
    <source>
        <dbReference type="ARBA" id="ARBA00023242"/>
    </source>
</evidence>
<dbReference type="GO" id="GO:0080090">
    <property type="term" value="P:regulation of primary metabolic process"/>
    <property type="evidence" value="ECO:0007669"/>
    <property type="project" value="UniProtKB-ARBA"/>
</dbReference>
<dbReference type="PANTHER" id="PTHR47999:SF24">
    <property type="entry name" value="TRANSCRIPTION FACTOR MYB90"/>
    <property type="match status" value="1"/>
</dbReference>
<dbReference type="CDD" id="cd00167">
    <property type="entry name" value="SANT"/>
    <property type="match status" value="2"/>
</dbReference>
<dbReference type="PANTHER" id="PTHR47999">
    <property type="entry name" value="TRANSCRIPTION FACTOR MYB8-RELATED-RELATED"/>
    <property type="match status" value="1"/>
</dbReference>
<organism evidence="11 12">
    <name type="scientific">Rosa chinensis</name>
    <name type="common">China rose</name>
    <dbReference type="NCBI Taxonomy" id="74649"/>
    <lineage>
        <taxon>Eukaryota</taxon>
        <taxon>Viridiplantae</taxon>
        <taxon>Streptophyta</taxon>
        <taxon>Embryophyta</taxon>
        <taxon>Tracheophyta</taxon>
        <taxon>Spermatophyta</taxon>
        <taxon>Magnoliopsida</taxon>
        <taxon>eudicotyledons</taxon>
        <taxon>Gunneridae</taxon>
        <taxon>Pentapetalae</taxon>
        <taxon>rosids</taxon>
        <taxon>fabids</taxon>
        <taxon>Rosales</taxon>
        <taxon>Rosaceae</taxon>
        <taxon>Rosoideae</taxon>
        <taxon>Rosoideae incertae sedis</taxon>
        <taxon>Rosa</taxon>
    </lineage>
</organism>
<keyword evidence="7" id="KW-0539">Nucleus</keyword>
<feature type="compositionally biased region" description="Polar residues" evidence="8">
    <location>
        <begin position="187"/>
        <end position="196"/>
    </location>
</feature>
<dbReference type="InterPro" id="IPR001005">
    <property type="entry name" value="SANT/Myb"/>
</dbReference>
<comment type="caution">
    <text evidence="11">The sequence shown here is derived from an EMBL/GenBank/DDBJ whole genome shotgun (WGS) entry which is preliminary data.</text>
</comment>
<protein>
    <submittedName>
        <fullName evidence="11">Putative transcription factor MYB-HB-like family</fullName>
    </submittedName>
</protein>
<dbReference type="GO" id="GO:0005634">
    <property type="term" value="C:nucleus"/>
    <property type="evidence" value="ECO:0007669"/>
    <property type="project" value="UniProtKB-SubCell"/>
</dbReference>
<keyword evidence="4" id="KW-0238">DNA-binding</keyword>
<reference evidence="11 12" key="1">
    <citation type="journal article" date="2018" name="Nat. Genet.">
        <title>The Rosa genome provides new insights in the design of modern roses.</title>
        <authorList>
            <person name="Bendahmane M."/>
        </authorList>
    </citation>
    <scope>NUCLEOTIDE SEQUENCE [LARGE SCALE GENOMIC DNA]</scope>
    <source>
        <strain evidence="12">cv. Old Blush</strain>
    </source>
</reference>
<dbReference type="STRING" id="74649.A0A2P6RGL3"/>
<dbReference type="InterPro" id="IPR017930">
    <property type="entry name" value="Myb_dom"/>
</dbReference>
<dbReference type="SUPFAM" id="SSF46689">
    <property type="entry name" value="Homeodomain-like"/>
    <property type="match status" value="1"/>
</dbReference>
<evidence type="ECO:0000256" key="2">
    <source>
        <dbReference type="ARBA" id="ARBA00022737"/>
    </source>
</evidence>
<feature type="domain" description="HTH myb-type" evidence="10">
    <location>
        <begin position="65"/>
        <end position="115"/>
    </location>
</feature>
<evidence type="ECO:0000256" key="6">
    <source>
        <dbReference type="ARBA" id="ARBA00023163"/>
    </source>
</evidence>
<dbReference type="Pfam" id="PF00249">
    <property type="entry name" value="Myb_DNA-binding"/>
    <property type="match status" value="2"/>
</dbReference>
<gene>
    <name evidence="11" type="ORF">RchiOBHm_Chr3g0492711</name>
</gene>
<sequence length="251" mass="29281">MDGACNNNLGVRKGAWTREEDDLLRHCMKTHGEEKWHRVPSKAGLNRCRKSCRLRWLNYLKPNIKRGGFTEDETDLIFRLHKLLGNRWSLIAGRLSGRTGNDVKNYWNSRLRLDSRIKNHKSPESIKTTIIRPRPRTFSKSLYPLNKRATILKPFQFEENFGRSTQASPTSENEIDSPKTILDDMDSSTVERSTSDSCRMGFEEDLFTNFWVEDMAESSRTCFSFTEGEVSNVDFCFNMELWNHPKEEEKT</sequence>
<evidence type="ECO:0000256" key="5">
    <source>
        <dbReference type="ARBA" id="ARBA00023159"/>
    </source>
</evidence>
<dbReference type="InterPro" id="IPR015495">
    <property type="entry name" value="Myb_TF_plants"/>
</dbReference>
<evidence type="ECO:0000256" key="8">
    <source>
        <dbReference type="SAM" id="MobiDB-lite"/>
    </source>
</evidence>
<dbReference type="EMBL" id="PDCK01000041">
    <property type="protein sequence ID" value="PRQ45559.1"/>
    <property type="molecule type" value="Genomic_DNA"/>
</dbReference>
<dbReference type="OrthoDB" id="2143914at2759"/>
<feature type="compositionally biased region" description="Polar residues" evidence="8">
    <location>
        <begin position="162"/>
        <end position="172"/>
    </location>
</feature>
<evidence type="ECO:0000256" key="3">
    <source>
        <dbReference type="ARBA" id="ARBA00023015"/>
    </source>
</evidence>
<dbReference type="AlphaFoldDB" id="A0A2P6RGL3"/>
<dbReference type="FunFam" id="1.10.10.60:FF:000218">
    <property type="entry name" value="Myb transcription factor"/>
    <property type="match status" value="1"/>
</dbReference>
<dbReference type="InterPro" id="IPR009057">
    <property type="entry name" value="Homeodomain-like_sf"/>
</dbReference>
<dbReference type="SMART" id="SM00717">
    <property type="entry name" value="SANT"/>
    <property type="match status" value="2"/>
</dbReference>
<name>A0A2P6RGL3_ROSCH</name>
<keyword evidence="5" id="KW-0010">Activator</keyword>
<dbReference type="GO" id="GO:0003677">
    <property type="term" value="F:DNA binding"/>
    <property type="evidence" value="ECO:0007669"/>
    <property type="project" value="UniProtKB-KW"/>
</dbReference>
<comment type="subcellular location">
    <subcellularLocation>
        <location evidence="1">Nucleus</location>
    </subcellularLocation>
</comment>
<evidence type="ECO:0000256" key="1">
    <source>
        <dbReference type="ARBA" id="ARBA00004123"/>
    </source>
</evidence>
<feature type="domain" description="Myb-like" evidence="9">
    <location>
        <begin position="8"/>
        <end position="60"/>
    </location>
</feature>
<dbReference type="PROSITE" id="PS51294">
    <property type="entry name" value="HTH_MYB"/>
    <property type="match status" value="2"/>
</dbReference>
<keyword evidence="6" id="KW-0804">Transcription</keyword>
<evidence type="ECO:0000313" key="12">
    <source>
        <dbReference type="Proteomes" id="UP000238479"/>
    </source>
</evidence>
<keyword evidence="2" id="KW-0677">Repeat</keyword>